<name>A0A078MJ08_9MICC</name>
<dbReference type="EMBL" id="LN483070">
    <property type="protein sequence ID" value="CEA07373.1"/>
    <property type="molecule type" value="Genomic_DNA"/>
</dbReference>
<organism evidence="1">
    <name type="scientific">Arthrobacter saudimassiliensis</name>
    <dbReference type="NCBI Taxonomy" id="1461584"/>
    <lineage>
        <taxon>Bacteria</taxon>
        <taxon>Bacillati</taxon>
        <taxon>Actinomycetota</taxon>
        <taxon>Actinomycetes</taxon>
        <taxon>Micrococcales</taxon>
        <taxon>Micrococcaceae</taxon>
        <taxon>Arthrobacter</taxon>
    </lineage>
</organism>
<accession>A0A078MJ08</accession>
<protein>
    <submittedName>
        <fullName evidence="1">Uncharacterized protein</fullName>
    </submittedName>
</protein>
<sequence length="95" mass="9316">MYDFSGAAFVGQGSLLGGNGSVEELAQELDAAAAGVDRIAGAAAGEGFVRWHSEAAEAFRDALADSVASVRAAADALMAAAAAVAAYSRVAEGPA</sequence>
<gene>
    <name evidence="1" type="ORF">BN1051_00686</name>
</gene>
<reference evidence="1" key="1">
    <citation type="submission" date="2014-07" db="EMBL/GenBank/DDBJ databases">
        <authorList>
            <person name="Urmite Genomes Urmite Genomes"/>
        </authorList>
    </citation>
    <scope>NUCLEOTIDE SEQUENCE</scope>
    <source>
        <strain evidence="1">11W110_air</strain>
    </source>
</reference>
<dbReference type="PATRIC" id="fig|1461584.3.peg.675"/>
<evidence type="ECO:0000313" key="1">
    <source>
        <dbReference type="EMBL" id="CEA07373.1"/>
    </source>
</evidence>
<dbReference type="AlphaFoldDB" id="A0A078MJ08"/>
<proteinExistence type="predicted"/>